<dbReference type="InterPro" id="IPR028082">
    <property type="entry name" value="Peripla_BP_I"/>
</dbReference>
<dbReference type="CDD" id="cd06267">
    <property type="entry name" value="PBP1_LacI_sugar_binding-like"/>
    <property type="match status" value="1"/>
</dbReference>
<dbReference type="InterPro" id="IPR010982">
    <property type="entry name" value="Lambda_DNA-bd_dom_sf"/>
</dbReference>
<keyword evidence="1" id="KW-0805">Transcription regulation</keyword>
<gene>
    <name evidence="6" type="primary">purR_4</name>
    <name evidence="6" type="ORF">BDLFYP24_00233</name>
    <name evidence="5" type="ORF">GBB04_04400</name>
</gene>
<keyword evidence="2" id="KW-0238">DNA-binding</keyword>
<evidence type="ECO:0000256" key="1">
    <source>
        <dbReference type="ARBA" id="ARBA00023015"/>
    </source>
</evidence>
<evidence type="ECO:0000256" key="3">
    <source>
        <dbReference type="ARBA" id="ARBA00023163"/>
    </source>
</evidence>
<dbReference type="Pfam" id="PF00356">
    <property type="entry name" value="LacI"/>
    <property type="match status" value="1"/>
</dbReference>
<evidence type="ECO:0000313" key="6">
    <source>
        <dbReference type="EMBL" id="VYT13780.1"/>
    </source>
</evidence>
<proteinExistence type="predicted"/>
<reference evidence="6" key="2">
    <citation type="submission" date="2019-11" db="EMBL/GenBank/DDBJ databases">
        <authorList>
            <person name="Feng L."/>
        </authorList>
    </citation>
    <scope>NUCLEOTIDE SEQUENCE</scope>
    <source>
        <strain evidence="6">BdentiumLFYP24</strain>
    </source>
</reference>
<organism evidence="5 7">
    <name type="scientific">Bifidobacterium dentium</name>
    <dbReference type="NCBI Taxonomy" id="1689"/>
    <lineage>
        <taxon>Bacteria</taxon>
        <taxon>Bacillati</taxon>
        <taxon>Actinomycetota</taxon>
        <taxon>Actinomycetes</taxon>
        <taxon>Bifidobacteriales</taxon>
        <taxon>Bifidobacteriaceae</taxon>
        <taxon>Bifidobacterium</taxon>
    </lineage>
</organism>
<dbReference type="EMBL" id="CACRSP010000009">
    <property type="protein sequence ID" value="VYT13780.1"/>
    <property type="molecule type" value="Genomic_DNA"/>
</dbReference>
<dbReference type="GO" id="GO:0000976">
    <property type="term" value="F:transcription cis-regulatory region binding"/>
    <property type="evidence" value="ECO:0007669"/>
    <property type="project" value="TreeGrafter"/>
</dbReference>
<dbReference type="Proteomes" id="UP000429211">
    <property type="component" value="Unassembled WGS sequence"/>
</dbReference>
<dbReference type="CDD" id="cd01392">
    <property type="entry name" value="HTH_LacI"/>
    <property type="match status" value="1"/>
</dbReference>
<dbReference type="PROSITE" id="PS50932">
    <property type="entry name" value="HTH_LACI_2"/>
    <property type="match status" value="1"/>
</dbReference>
<dbReference type="InterPro" id="IPR000843">
    <property type="entry name" value="HTH_LacI"/>
</dbReference>
<reference evidence="5 7" key="1">
    <citation type="journal article" date="2019" name="Nat. Med.">
        <title>A library of human gut bacterial isolates paired with longitudinal multiomics data enables mechanistic microbiome research.</title>
        <authorList>
            <person name="Poyet M."/>
            <person name="Groussin M."/>
            <person name="Gibbons S.M."/>
            <person name="Avila-Pacheco J."/>
            <person name="Jiang X."/>
            <person name="Kearney S.M."/>
            <person name="Perrotta A.R."/>
            <person name="Berdy B."/>
            <person name="Zhao S."/>
            <person name="Lieberman T.D."/>
            <person name="Swanson P.K."/>
            <person name="Smith M."/>
            <person name="Roesemann S."/>
            <person name="Alexander J.E."/>
            <person name="Rich S.A."/>
            <person name="Livny J."/>
            <person name="Vlamakis H."/>
            <person name="Clish C."/>
            <person name="Bullock K."/>
            <person name="Deik A."/>
            <person name="Scott J."/>
            <person name="Pierce K.A."/>
            <person name="Xavier R.J."/>
            <person name="Alm E.J."/>
        </authorList>
    </citation>
    <scope>NUCLEOTIDE SEQUENCE [LARGE SCALE GENOMIC DNA]</scope>
    <source>
        <strain evidence="5 7">BIOML-A2</strain>
    </source>
</reference>
<dbReference type="RefSeq" id="WP_003837914.1">
    <property type="nucleotide sequence ID" value="NZ_CABKPB010000001.1"/>
</dbReference>
<feature type="domain" description="HTH lacI-type" evidence="4">
    <location>
        <begin position="10"/>
        <end position="63"/>
    </location>
</feature>
<dbReference type="SMART" id="SM00354">
    <property type="entry name" value="HTH_LACI"/>
    <property type="match status" value="1"/>
</dbReference>
<accession>A0A6L9SJS2</accession>
<dbReference type="GO" id="GO:0003700">
    <property type="term" value="F:DNA-binding transcription factor activity"/>
    <property type="evidence" value="ECO:0007669"/>
    <property type="project" value="TreeGrafter"/>
</dbReference>
<dbReference type="PANTHER" id="PTHR30146:SF109">
    <property type="entry name" value="HTH-TYPE TRANSCRIPTIONAL REGULATOR GALS"/>
    <property type="match status" value="1"/>
</dbReference>
<name>A0A6L9SJS2_9BIFI</name>
<sequence length="337" mass="36896">MEQQEGKTVVTIRDVAQRAGVAVSTASRALSGGSASEATRRKVQEAAEALHFVPNPAARRLTGGHSNVVALVVDEPTDFLFRDDFLAGILGQLSMSLARENLLPFLILAEPDNAKGFEQLLHRSGAEGVVVASFHEGRKFADMLKRFDKPTVFIGSPPKGFKCPYVDVDNYDGGYQAGKLLVERGCRHIALIEGPRDMPTPKERTAGFRAALKEQGLEPIASYAGSYEMDNGLKSMERIIAEYPQVDGVFAHSDKIAAGALHVLDRFDKQVPQDVAVVGFDDLQAARLLNPQLTTLAQPLDDMAEAATRMLAHRLENGTWRVSFQRFPVRLVRRESA</sequence>
<dbReference type="PANTHER" id="PTHR30146">
    <property type="entry name" value="LACI-RELATED TRANSCRIPTIONAL REPRESSOR"/>
    <property type="match status" value="1"/>
</dbReference>
<dbReference type="EMBL" id="WDPD01000003">
    <property type="protein sequence ID" value="KAB7461702.1"/>
    <property type="molecule type" value="Genomic_DNA"/>
</dbReference>
<keyword evidence="3" id="KW-0804">Transcription</keyword>
<evidence type="ECO:0000256" key="2">
    <source>
        <dbReference type="ARBA" id="ARBA00023125"/>
    </source>
</evidence>
<dbReference type="SUPFAM" id="SSF53822">
    <property type="entry name" value="Periplasmic binding protein-like I"/>
    <property type="match status" value="1"/>
</dbReference>
<evidence type="ECO:0000313" key="5">
    <source>
        <dbReference type="EMBL" id="KAB7461702.1"/>
    </source>
</evidence>
<dbReference type="SUPFAM" id="SSF47413">
    <property type="entry name" value="lambda repressor-like DNA-binding domains"/>
    <property type="match status" value="1"/>
</dbReference>
<dbReference type="InterPro" id="IPR046335">
    <property type="entry name" value="LacI/GalR-like_sensor"/>
</dbReference>
<protein>
    <submittedName>
        <fullName evidence="6">HTH-type transcriptional repressor PurR</fullName>
    </submittedName>
    <submittedName>
        <fullName evidence="5">LacI family transcriptional regulator</fullName>
    </submittedName>
</protein>
<dbReference type="AlphaFoldDB" id="A0A6L9SJS2"/>
<evidence type="ECO:0000259" key="4">
    <source>
        <dbReference type="PROSITE" id="PS50932"/>
    </source>
</evidence>
<dbReference type="Gene3D" id="3.40.50.2300">
    <property type="match status" value="2"/>
</dbReference>
<dbReference type="Gene3D" id="1.10.260.40">
    <property type="entry name" value="lambda repressor-like DNA-binding domains"/>
    <property type="match status" value="1"/>
</dbReference>
<evidence type="ECO:0000313" key="7">
    <source>
        <dbReference type="Proteomes" id="UP000429211"/>
    </source>
</evidence>
<dbReference type="GeneID" id="31605365"/>
<dbReference type="Pfam" id="PF13377">
    <property type="entry name" value="Peripla_BP_3"/>
    <property type="match status" value="1"/>
</dbReference>